<keyword evidence="4 5" id="KW-0472">Membrane</keyword>
<organism evidence="6 7">
    <name type="scientific">Candidatus Nitrosocosmicus oleophilus</name>
    <dbReference type="NCBI Taxonomy" id="1353260"/>
    <lineage>
        <taxon>Archaea</taxon>
        <taxon>Nitrososphaerota</taxon>
        <taxon>Nitrososphaeria</taxon>
        <taxon>Nitrososphaerales</taxon>
        <taxon>Nitrososphaeraceae</taxon>
        <taxon>Candidatus Nitrosocosmicus</taxon>
    </lineage>
</organism>
<reference evidence="7" key="1">
    <citation type="submission" date="2015-10" db="EMBL/GenBank/DDBJ databases">
        <title>Niche specialization of a soil ammonia-oxidizing archaeon, Candidatus Nitrosocosmicus oleophilus.</title>
        <authorList>
            <person name="Jung M.-Y."/>
            <person name="Rhee S.-K."/>
        </authorList>
    </citation>
    <scope>NUCLEOTIDE SEQUENCE [LARGE SCALE GENOMIC DNA]</scope>
    <source>
        <strain evidence="7">MY3</strain>
    </source>
</reference>
<evidence type="ECO:0000313" key="6">
    <source>
        <dbReference type="EMBL" id="ALI36533.1"/>
    </source>
</evidence>
<comment type="similarity">
    <text evidence="5">Belongs to the 4-toluene sulfonate uptake permease (TSUP) (TC 2.A.102) family.</text>
</comment>
<evidence type="ECO:0000256" key="2">
    <source>
        <dbReference type="ARBA" id="ARBA00022692"/>
    </source>
</evidence>
<evidence type="ECO:0000256" key="1">
    <source>
        <dbReference type="ARBA" id="ARBA00004141"/>
    </source>
</evidence>
<dbReference type="RefSeq" id="WP_196815777.1">
    <property type="nucleotide sequence ID" value="NZ_CP012850.1"/>
</dbReference>
<dbReference type="PANTHER" id="PTHR43701">
    <property type="entry name" value="MEMBRANE TRANSPORTER PROTEIN MJ0441-RELATED"/>
    <property type="match status" value="1"/>
</dbReference>
<sequence length="260" mass="28071">MLIDVLVAFAVSLVAGLIGSMVGIGGGIINAPYLSYLNYTPSQISSTSLIAVFFTSLSSSFQYIRKGLTEKKIGMILAFSSIPGTFIGVYISNSFTLDEFRYYFALILMATSLYLLFRSKILGQDKKMPDLTQKGANWKSSRILILIIFSLMAGTLSSSFGIGGGIIFVPCLIILLGFSMKKASATSQFALIFTSLSGLTLFIIDGKPNYYMGFILSIGSIIGGTLGSMLTSRMKSNLLLKIFSILLLIVSFKLIYDGSG</sequence>
<feature type="transmembrane region" description="Helical" evidence="5">
    <location>
        <begin position="210"/>
        <end position="231"/>
    </location>
</feature>
<keyword evidence="7" id="KW-1185">Reference proteome</keyword>
<evidence type="ECO:0000313" key="7">
    <source>
        <dbReference type="Proteomes" id="UP000058925"/>
    </source>
</evidence>
<keyword evidence="3 5" id="KW-1133">Transmembrane helix</keyword>
<feature type="transmembrane region" description="Helical" evidence="5">
    <location>
        <begin position="76"/>
        <end position="94"/>
    </location>
</feature>
<evidence type="ECO:0000256" key="4">
    <source>
        <dbReference type="ARBA" id="ARBA00023136"/>
    </source>
</evidence>
<feature type="transmembrane region" description="Helical" evidence="5">
    <location>
        <begin position="138"/>
        <end position="154"/>
    </location>
</feature>
<dbReference type="InterPro" id="IPR051598">
    <property type="entry name" value="TSUP/Inactive_protease-like"/>
</dbReference>
<evidence type="ECO:0000256" key="5">
    <source>
        <dbReference type="RuleBase" id="RU363041"/>
    </source>
</evidence>
<feature type="transmembrane region" description="Helical" evidence="5">
    <location>
        <begin position="238"/>
        <end position="256"/>
    </location>
</feature>
<feature type="transmembrane region" description="Helical" evidence="5">
    <location>
        <begin position="44"/>
        <end position="64"/>
    </location>
</feature>
<feature type="transmembrane region" description="Helical" evidence="5">
    <location>
        <begin position="160"/>
        <end position="178"/>
    </location>
</feature>
<dbReference type="InterPro" id="IPR002781">
    <property type="entry name" value="TM_pro_TauE-like"/>
</dbReference>
<keyword evidence="5" id="KW-1003">Cell membrane</keyword>
<proteinExistence type="inferred from homology"/>
<dbReference type="KEGG" id="taa:NMY3_02337"/>
<dbReference type="Pfam" id="PF01925">
    <property type="entry name" value="TauE"/>
    <property type="match status" value="1"/>
</dbReference>
<protein>
    <recommendedName>
        <fullName evidence="5">Probable membrane transporter protein</fullName>
    </recommendedName>
</protein>
<dbReference type="OrthoDB" id="57092at2157"/>
<dbReference type="GO" id="GO:0005886">
    <property type="term" value="C:plasma membrane"/>
    <property type="evidence" value="ECO:0007669"/>
    <property type="project" value="UniProtKB-SubCell"/>
</dbReference>
<feature type="transmembrane region" description="Helical" evidence="5">
    <location>
        <begin position="185"/>
        <end position="204"/>
    </location>
</feature>
<keyword evidence="2 5" id="KW-0812">Transmembrane</keyword>
<dbReference type="GeneID" id="60422289"/>
<gene>
    <name evidence="6" type="ORF">NMY3_02337</name>
</gene>
<comment type="subcellular location">
    <subcellularLocation>
        <location evidence="5">Cell membrane</location>
        <topology evidence="5">Multi-pass membrane protein</topology>
    </subcellularLocation>
    <subcellularLocation>
        <location evidence="1">Membrane</location>
        <topology evidence="1">Multi-pass membrane protein</topology>
    </subcellularLocation>
</comment>
<dbReference type="AlphaFoldDB" id="A0A654M1R8"/>
<dbReference type="EMBL" id="CP012850">
    <property type="protein sequence ID" value="ALI36533.1"/>
    <property type="molecule type" value="Genomic_DNA"/>
</dbReference>
<evidence type="ECO:0000256" key="3">
    <source>
        <dbReference type="ARBA" id="ARBA00022989"/>
    </source>
</evidence>
<feature type="transmembrane region" description="Helical" evidence="5">
    <location>
        <begin position="7"/>
        <end position="29"/>
    </location>
</feature>
<name>A0A654M1R8_9ARCH</name>
<dbReference type="PANTHER" id="PTHR43701:SF2">
    <property type="entry name" value="MEMBRANE TRANSPORTER PROTEIN YJNA-RELATED"/>
    <property type="match status" value="1"/>
</dbReference>
<feature type="transmembrane region" description="Helical" evidence="5">
    <location>
        <begin position="100"/>
        <end position="117"/>
    </location>
</feature>
<dbReference type="Proteomes" id="UP000058925">
    <property type="component" value="Chromosome"/>
</dbReference>
<accession>A0A654M1R8</accession>